<name>A0ABZ3GCM2_ACHDE</name>
<dbReference type="EMBL" id="CP154792">
    <property type="protein sequence ID" value="XAN19722.1"/>
    <property type="molecule type" value="Genomic_DNA"/>
</dbReference>
<keyword evidence="3" id="KW-1185">Reference proteome</keyword>
<dbReference type="RefSeq" id="WP_156494271.1">
    <property type="nucleotide sequence ID" value="NZ_BLWG01000785.1"/>
</dbReference>
<dbReference type="Proteomes" id="UP001446337">
    <property type="component" value="Chromosome"/>
</dbReference>
<evidence type="ECO:0000313" key="2">
    <source>
        <dbReference type="EMBL" id="XAN19722.1"/>
    </source>
</evidence>
<gene>
    <name evidence="2" type="ORF">AAIK43_17155</name>
</gene>
<evidence type="ECO:0000313" key="3">
    <source>
        <dbReference type="Proteomes" id="UP001446337"/>
    </source>
</evidence>
<proteinExistence type="predicted"/>
<keyword evidence="1" id="KW-0472">Membrane</keyword>
<organism evidence="2 3">
    <name type="scientific">Achromobacter denitrificans</name>
    <name type="common">Alcaligenes denitrificans</name>
    <dbReference type="NCBI Taxonomy" id="32002"/>
    <lineage>
        <taxon>Bacteria</taxon>
        <taxon>Pseudomonadati</taxon>
        <taxon>Pseudomonadota</taxon>
        <taxon>Betaproteobacteria</taxon>
        <taxon>Burkholderiales</taxon>
        <taxon>Alcaligenaceae</taxon>
        <taxon>Achromobacter</taxon>
    </lineage>
</organism>
<accession>A0ABZ3GCM2</accession>
<keyword evidence="1" id="KW-0812">Transmembrane</keyword>
<keyword evidence="1" id="KW-1133">Transmembrane helix</keyword>
<evidence type="ECO:0000256" key="1">
    <source>
        <dbReference type="SAM" id="Phobius"/>
    </source>
</evidence>
<protein>
    <recommendedName>
        <fullName evidence="4">DUF2474 domain-containing protein</fullName>
    </recommendedName>
</protein>
<evidence type="ECO:0008006" key="4">
    <source>
        <dbReference type="Google" id="ProtNLM"/>
    </source>
</evidence>
<feature type="transmembrane region" description="Helical" evidence="1">
    <location>
        <begin position="25"/>
        <end position="48"/>
    </location>
</feature>
<dbReference type="GeneID" id="92845069"/>
<reference evidence="2 3" key="1">
    <citation type="submission" date="2024-05" db="EMBL/GenBank/DDBJ databases">
        <title>Achromobacter denitrificans. BP1, complete genome.</title>
        <authorList>
            <person name="Zhang B."/>
        </authorList>
    </citation>
    <scope>NUCLEOTIDE SEQUENCE [LARGE SCALE GENOMIC DNA]</scope>
    <source>
        <strain evidence="2 3">BP1</strain>
    </source>
</reference>
<sequence length="49" mass="5733">MTTPDPQVPRSEAESRKIRMRRGPWAMLAMWLAVIAVLFLVGIFARWLY</sequence>